<dbReference type="EMBL" id="CABEEZ010000117">
    <property type="protein sequence ID" value="VTR47756.1"/>
    <property type="molecule type" value="Genomic_DNA"/>
</dbReference>
<sequence length="50" mass="5804">MFKTLFIVMRLSEKNHEDNLQNKGDISLTDILTNKNERADELADDQFCMG</sequence>
<dbReference type="AlphaFoldDB" id="A0A448SLU4"/>
<organism evidence="1 3">
    <name type="scientific">Serratia fonticola</name>
    <dbReference type="NCBI Taxonomy" id="47917"/>
    <lineage>
        <taxon>Bacteria</taxon>
        <taxon>Pseudomonadati</taxon>
        <taxon>Pseudomonadota</taxon>
        <taxon>Gammaproteobacteria</taxon>
        <taxon>Enterobacterales</taxon>
        <taxon>Yersiniaceae</taxon>
        <taxon>Serratia</taxon>
    </lineage>
</organism>
<evidence type="ECO:0000313" key="1">
    <source>
        <dbReference type="EMBL" id="VEI68653.1"/>
    </source>
</evidence>
<proteinExistence type="predicted"/>
<evidence type="ECO:0000313" key="3">
    <source>
        <dbReference type="Proteomes" id="UP000270487"/>
    </source>
</evidence>
<gene>
    <name evidence="2" type="ORF">NCTC12965_05562</name>
    <name evidence="1" type="ORF">NCTC13193_02393</name>
</gene>
<protein>
    <submittedName>
        <fullName evidence="1">Uncharacterized protein</fullName>
    </submittedName>
</protein>
<reference evidence="1 3" key="1">
    <citation type="submission" date="2018-12" db="EMBL/GenBank/DDBJ databases">
        <authorList>
            <consortium name="Pathogen Informatics"/>
        </authorList>
    </citation>
    <scope>NUCLEOTIDE SEQUENCE [LARGE SCALE GENOMIC DNA]</scope>
    <source>
        <strain evidence="2">NCTC12965</strain>
        <strain evidence="1 3">NCTC13193</strain>
    </source>
</reference>
<accession>A0A448SLU4</accession>
<evidence type="ECO:0000313" key="2">
    <source>
        <dbReference type="EMBL" id="VTR47756.1"/>
    </source>
</evidence>
<dbReference type="Proteomes" id="UP000270487">
    <property type="component" value="Chromosome"/>
</dbReference>
<dbReference type="EMBL" id="LR134492">
    <property type="protein sequence ID" value="VEI68653.1"/>
    <property type="molecule type" value="Genomic_DNA"/>
</dbReference>
<name>A0A448SLU4_SERFO</name>